<name>A0A0K2GF42_NITMO</name>
<dbReference type="RefSeq" id="WP_145976359.1">
    <property type="nucleotide sequence ID" value="NZ_CP011801.1"/>
</dbReference>
<dbReference type="PATRIC" id="fig|42253.5.peg.3125"/>
<evidence type="ECO:0000313" key="2">
    <source>
        <dbReference type="Proteomes" id="UP000069205"/>
    </source>
</evidence>
<dbReference type="EMBL" id="CP011801">
    <property type="protein sequence ID" value="ALA59571.1"/>
    <property type="molecule type" value="Genomic_DNA"/>
</dbReference>
<reference evidence="1 2" key="1">
    <citation type="journal article" date="2015" name="Proc. Natl. Acad. Sci. U.S.A.">
        <title>Expanded metabolic versatility of ubiquitous nitrite-oxidizing bacteria from the genus Nitrospira.</title>
        <authorList>
            <person name="Koch H."/>
            <person name="Lucker S."/>
            <person name="Albertsen M."/>
            <person name="Kitzinger K."/>
            <person name="Herbold C."/>
            <person name="Spieck E."/>
            <person name="Nielsen P.H."/>
            <person name="Wagner M."/>
            <person name="Daims H."/>
        </authorList>
    </citation>
    <scope>NUCLEOTIDE SEQUENCE [LARGE SCALE GENOMIC DNA]</scope>
    <source>
        <strain evidence="1 2">NSP M-1</strain>
    </source>
</reference>
<accession>A0A0K2GF42</accession>
<protein>
    <submittedName>
        <fullName evidence="1">Uncharacterized protein</fullName>
    </submittedName>
</protein>
<gene>
    <name evidence="1" type="ORF">NITMOv2_3172</name>
</gene>
<evidence type="ECO:0000313" key="1">
    <source>
        <dbReference type="EMBL" id="ALA59571.1"/>
    </source>
</evidence>
<proteinExistence type="predicted"/>
<dbReference type="Proteomes" id="UP000069205">
    <property type="component" value="Chromosome"/>
</dbReference>
<dbReference type="OrthoDB" id="9788846at2"/>
<dbReference type="AlphaFoldDB" id="A0A0K2GF42"/>
<dbReference type="KEGG" id="nmv:NITMOv2_3172"/>
<keyword evidence="2" id="KW-1185">Reference proteome</keyword>
<organism evidence="1 2">
    <name type="scientific">Nitrospira moscoviensis</name>
    <dbReference type="NCBI Taxonomy" id="42253"/>
    <lineage>
        <taxon>Bacteria</taxon>
        <taxon>Pseudomonadati</taxon>
        <taxon>Nitrospirota</taxon>
        <taxon>Nitrospiria</taxon>
        <taxon>Nitrospirales</taxon>
        <taxon>Nitrospiraceae</taxon>
        <taxon>Nitrospira</taxon>
    </lineage>
</organism>
<sequence length="177" mass="18715">MPRRVEGSSGNSAGMTLRVALAFLLCVPLSAIAQVIGEKAELDRLQAKAEDAIANDDPEGAAMAMGRAALMAAQLAKTQSGSSAQTYRIQEALFRSQEQTYRAMALFRRAGGQLPASSGVCGNLALAHSGLHRALDVIATAPSGPADPAESETRRLREAADNWRTVIDSMIAEYQCP</sequence>